<dbReference type="PATRIC" id="fig|1203554.3.peg.207"/>
<proteinExistence type="predicted"/>
<dbReference type="eggNOG" id="COG5377">
    <property type="taxonomic scope" value="Bacteria"/>
</dbReference>
<evidence type="ECO:0000313" key="2">
    <source>
        <dbReference type="EMBL" id="EPE01987.1"/>
    </source>
</evidence>
<dbReference type="InterPro" id="IPR051703">
    <property type="entry name" value="NF-kappa-B_Signaling_Reg"/>
</dbReference>
<reference evidence="2 3" key="1">
    <citation type="submission" date="2013-04" db="EMBL/GenBank/DDBJ databases">
        <title>The Genome Sequence of Sutterella wadsworthensis HGA0223.</title>
        <authorList>
            <consortium name="The Broad Institute Genomics Platform"/>
            <person name="Earl A."/>
            <person name="Ward D."/>
            <person name="Feldgarden M."/>
            <person name="Gevers D."/>
            <person name="Schmidt T.M."/>
            <person name="Dover J."/>
            <person name="Dai D."/>
            <person name="Walker B."/>
            <person name="Young S."/>
            <person name="Zeng Q."/>
            <person name="Gargeya S."/>
            <person name="Fitzgerald M."/>
            <person name="Haas B."/>
            <person name="Abouelleil A."/>
            <person name="Allen A.W."/>
            <person name="Alvarado L."/>
            <person name="Arachchi H.M."/>
            <person name="Berlin A.M."/>
            <person name="Chapman S.B."/>
            <person name="Gainer-Dewar J."/>
            <person name="Goldberg J."/>
            <person name="Griggs A."/>
            <person name="Gujja S."/>
            <person name="Hansen M."/>
            <person name="Howarth C."/>
            <person name="Imamovic A."/>
            <person name="Ireland A."/>
            <person name="Larimer J."/>
            <person name="McCowan C."/>
            <person name="Murphy C."/>
            <person name="Pearson M."/>
            <person name="Poon T.W."/>
            <person name="Priest M."/>
            <person name="Roberts A."/>
            <person name="Saif S."/>
            <person name="Shea T."/>
            <person name="Sisk P."/>
            <person name="Sykes S."/>
            <person name="Wortman J."/>
            <person name="Nusbaum C."/>
            <person name="Birren B."/>
        </authorList>
    </citation>
    <scope>NUCLEOTIDE SEQUENCE [LARGE SCALE GENOMIC DNA]</scope>
    <source>
        <strain evidence="2 3">HGA0223</strain>
    </source>
</reference>
<evidence type="ECO:0000313" key="3">
    <source>
        <dbReference type="Proteomes" id="UP000014400"/>
    </source>
</evidence>
<gene>
    <name evidence="2" type="ORF">HMPREF1476_00223</name>
</gene>
<dbReference type="Proteomes" id="UP000014400">
    <property type="component" value="Unassembled WGS sequence"/>
</dbReference>
<sequence length="309" mass="34605">MSKSISQIDWLKERQKGIGGSDVAAILGMSPWRTPYQVWEEKTTPIDETAAEDDRPALYWGRVLEAPIRQAYADKTGRTVTKPAEAFVSSKYPFMRANLDGIADDGRVVEFKTSSKSDGWGEVGTDEIPDYYMTQVQHYLAVTGVKTADVAVLIGGNDFRIYTVEADEELQALLIERESEFWALVESRTPPDLTSTKDAARRYRVATAKKAVEATAGDVVDAWTKLCAIKEQKSLLDAKEKTYQLRIMEFMQDAVSLKRDGKTIASWSAPSSRKTINSKKLKEKFLDVYKACTTESAPSRAFRIYPAKD</sequence>
<dbReference type="STRING" id="1203554.HMPREF1476_00223"/>
<dbReference type="NCBIfam" id="TIGR03033">
    <property type="entry name" value="phage_rel_nuc"/>
    <property type="match status" value="1"/>
</dbReference>
<dbReference type="EMBL" id="ATCF01000004">
    <property type="protein sequence ID" value="EPE01987.1"/>
    <property type="molecule type" value="Genomic_DNA"/>
</dbReference>
<dbReference type="InterPro" id="IPR011604">
    <property type="entry name" value="PDDEXK-like_dom_sf"/>
</dbReference>
<accession>S3BNL7</accession>
<feature type="domain" description="YqaJ viral recombinase" evidence="1">
    <location>
        <begin position="9"/>
        <end position="145"/>
    </location>
</feature>
<dbReference type="HOGENOM" id="CLU_049574_1_1_4"/>
<dbReference type="InterPro" id="IPR017482">
    <property type="entry name" value="Lambda-type_endonuclease"/>
</dbReference>
<dbReference type="RefSeq" id="WP_016473661.1">
    <property type="nucleotide sequence ID" value="NZ_KE150480.1"/>
</dbReference>
<organism evidence="2 3">
    <name type="scientific">Sutterella wadsworthensis HGA0223</name>
    <dbReference type="NCBI Taxonomy" id="1203554"/>
    <lineage>
        <taxon>Bacteria</taxon>
        <taxon>Pseudomonadati</taxon>
        <taxon>Pseudomonadota</taxon>
        <taxon>Betaproteobacteria</taxon>
        <taxon>Burkholderiales</taxon>
        <taxon>Sutterellaceae</taxon>
        <taxon>Sutterella</taxon>
    </lineage>
</organism>
<protein>
    <recommendedName>
        <fullName evidence="1">YqaJ viral recombinase domain-containing protein</fullName>
    </recommendedName>
</protein>
<name>S3BNL7_9BURK</name>
<evidence type="ECO:0000259" key="1">
    <source>
        <dbReference type="Pfam" id="PF09588"/>
    </source>
</evidence>
<dbReference type="Pfam" id="PF09588">
    <property type="entry name" value="YqaJ"/>
    <property type="match status" value="1"/>
</dbReference>
<dbReference type="InterPro" id="IPR011335">
    <property type="entry name" value="Restrct_endonuc-II-like"/>
</dbReference>
<dbReference type="InterPro" id="IPR019080">
    <property type="entry name" value="YqaJ_viral_recombinase"/>
</dbReference>
<dbReference type="PANTHER" id="PTHR46609">
    <property type="entry name" value="EXONUCLEASE, PHAGE-TYPE/RECB, C-TERMINAL DOMAIN-CONTAINING PROTEIN"/>
    <property type="match status" value="1"/>
</dbReference>
<dbReference type="AlphaFoldDB" id="S3BNL7"/>
<dbReference type="PANTHER" id="PTHR46609:SF6">
    <property type="entry name" value="EXONUCLEASE, PHAGE-TYPE_RECB, C-TERMINAL DOMAIN-CONTAINING PROTEIN-RELATED"/>
    <property type="match status" value="1"/>
</dbReference>
<keyword evidence="3" id="KW-1185">Reference proteome</keyword>
<dbReference type="Gene3D" id="3.90.320.10">
    <property type="match status" value="1"/>
</dbReference>
<comment type="caution">
    <text evidence="2">The sequence shown here is derived from an EMBL/GenBank/DDBJ whole genome shotgun (WGS) entry which is preliminary data.</text>
</comment>
<dbReference type="SUPFAM" id="SSF52980">
    <property type="entry name" value="Restriction endonuclease-like"/>
    <property type="match status" value="1"/>
</dbReference>